<feature type="domain" description="Response regulatory" evidence="2">
    <location>
        <begin position="5"/>
        <end position="116"/>
    </location>
</feature>
<dbReference type="Pfam" id="PF04397">
    <property type="entry name" value="LytTR"/>
    <property type="match status" value="1"/>
</dbReference>
<accession>A0ABS3YSV2</accession>
<keyword evidence="1" id="KW-0597">Phosphoprotein</keyword>
<dbReference type="SMART" id="SM00448">
    <property type="entry name" value="REC"/>
    <property type="match status" value="1"/>
</dbReference>
<dbReference type="InterPro" id="IPR007492">
    <property type="entry name" value="LytTR_DNA-bd_dom"/>
</dbReference>
<evidence type="ECO:0000259" key="2">
    <source>
        <dbReference type="PROSITE" id="PS50110"/>
    </source>
</evidence>
<dbReference type="SUPFAM" id="SSF52172">
    <property type="entry name" value="CheY-like"/>
    <property type="match status" value="1"/>
</dbReference>
<comment type="caution">
    <text evidence="4">The sequence shown here is derived from an EMBL/GenBank/DDBJ whole genome shotgun (WGS) entry which is preliminary data.</text>
</comment>
<dbReference type="SMART" id="SM00850">
    <property type="entry name" value="LytTR"/>
    <property type="match status" value="1"/>
</dbReference>
<sequence>MHRYNCIIVEDEPLAAEVIKDYIDQVPFLQYKGTCTDALYAMDLLQKEKIDLVFLDIHLPKLKGLDFIKALKKPPQIIITTAYQEYALQGYEFNVVDYLLKPIEFSRFLMAVNKLKEREIMEALPASTTTGSERAALFFNVSKKRVKIYIDEILFIESLKEYIRITTKEKSILTKFQLGQIEEMLAKNGFLRVHRSFLVAKNKIEAFSATDIEINGEQIPIGRSYKEVVMAVLDT</sequence>
<protein>
    <submittedName>
        <fullName evidence="4">Response regulator transcription factor</fullName>
    </submittedName>
</protein>
<dbReference type="PANTHER" id="PTHR45526:SF1">
    <property type="entry name" value="TRANSCRIPTIONAL REGULATORY PROTEIN DCUR-RELATED"/>
    <property type="match status" value="1"/>
</dbReference>
<organism evidence="4 5">
    <name type="scientific">Niastella soli</name>
    <dbReference type="NCBI Taxonomy" id="2821487"/>
    <lineage>
        <taxon>Bacteria</taxon>
        <taxon>Pseudomonadati</taxon>
        <taxon>Bacteroidota</taxon>
        <taxon>Chitinophagia</taxon>
        <taxon>Chitinophagales</taxon>
        <taxon>Chitinophagaceae</taxon>
        <taxon>Niastella</taxon>
    </lineage>
</organism>
<dbReference type="Pfam" id="PF00072">
    <property type="entry name" value="Response_reg"/>
    <property type="match status" value="1"/>
</dbReference>
<name>A0ABS3YSV2_9BACT</name>
<dbReference type="InterPro" id="IPR051271">
    <property type="entry name" value="2C-system_Tx_regulators"/>
</dbReference>
<feature type="domain" description="HTH LytTR-type" evidence="3">
    <location>
        <begin position="137"/>
        <end position="205"/>
    </location>
</feature>
<dbReference type="Proteomes" id="UP000677244">
    <property type="component" value="Unassembled WGS sequence"/>
</dbReference>
<feature type="modified residue" description="4-aspartylphosphate" evidence="1">
    <location>
        <position position="56"/>
    </location>
</feature>
<dbReference type="EMBL" id="JAGHKO010000001">
    <property type="protein sequence ID" value="MBO9200652.1"/>
    <property type="molecule type" value="Genomic_DNA"/>
</dbReference>
<gene>
    <name evidence="4" type="ORF">J7I42_10290</name>
</gene>
<evidence type="ECO:0000313" key="5">
    <source>
        <dbReference type="Proteomes" id="UP000677244"/>
    </source>
</evidence>
<dbReference type="Gene3D" id="2.40.50.1020">
    <property type="entry name" value="LytTr DNA-binding domain"/>
    <property type="match status" value="1"/>
</dbReference>
<keyword evidence="5" id="KW-1185">Reference proteome</keyword>
<evidence type="ECO:0000313" key="4">
    <source>
        <dbReference type="EMBL" id="MBO9200652.1"/>
    </source>
</evidence>
<dbReference type="Gene3D" id="3.40.50.2300">
    <property type="match status" value="1"/>
</dbReference>
<evidence type="ECO:0000259" key="3">
    <source>
        <dbReference type="PROSITE" id="PS50930"/>
    </source>
</evidence>
<dbReference type="PROSITE" id="PS50930">
    <property type="entry name" value="HTH_LYTTR"/>
    <property type="match status" value="1"/>
</dbReference>
<dbReference type="RefSeq" id="WP_209138691.1">
    <property type="nucleotide sequence ID" value="NZ_JAGHKO010000001.1"/>
</dbReference>
<evidence type="ECO:0000256" key="1">
    <source>
        <dbReference type="PROSITE-ProRule" id="PRU00169"/>
    </source>
</evidence>
<proteinExistence type="predicted"/>
<dbReference type="InterPro" id="IPR001789">
    <property type="entry name" value="Sig_transdc_resp-reg_receiver"/>
</dbReference>
<dbReference type="PANTHER" id="PTHR45526">
    <property type="entry name" value="TRANSCRIPTIONAL REGULATORY PROTEIN DPIA"/>
    <property type="match status" value="1"/>
</dbReference>
<reference evidence="4 5" key="1">
    <citation type="submission" date="2021-03" db="EMBL/GenBank/DDBJ databases">
        <title>Assistant Professor.</title>
        <authorList>
            <person name="Huq M.A."/>
        </authorList>
    </citation>
    <scope>NUCLEOTIDE SEQUENCE [LARGE SCALE GENOMIC DNA]</scope>
    <source>
        <strain evidence="4 5">MAH-29</strain>
    </source>
</reference>
<dbReference type="InterPro" id="IPR011006">
    <property type="entry name" value="CheY-like_superfamily"/>
</dbReference>
<dbReference type="PROSITE" id="PS50110">
    <property type="entry name" value="RESPONSE_REGULATORY"/>
    <property type="match status" value="1"/>
</dbReference>